<feature type="compositionally biased region" description="Basic and acidic residues" evidence="1">
    <location>
        <begin position="131"/>
        <end position="142"/>
    </location>
</feature>
<gene>
    <name evidence="2" type="ORF">C3L24_13495</name>
</gene>
<reference evidence="2 3" key="1">
    <citation type="submission" date="2018-01" db="EMBL/GenBank/DDBJ databases">
        <title>Novel co-symbiosis in the lucinid bivalve Phacoides pectinatus.</title>
        <authorList>
            <person name="Lim S.J."/>
            <person name="Davis B.G."/>
            <person name="Gill D.E."/>
            <person name="Engel A.S."/>
            <person name="Anderson L.C."/>
            <person name="Campbell B.J."/>
        </authorList>
    </citation>
    <scope>NUCLEOTIDE SEQUENCE [LARGE SCALE GENOMIC DNA]</scope>
    <source>
        <strain evidence="2">N3_P5</strain>
    </source>
</reference>
<dbReference type="EMBL" id="PQCO01000327">
    <property type="protein sequence ID" value="PUD98055.1"/>
    <property type="molecule type" value="Genomic_DNA"/>
</dbReference>
<evidence type="ECO:0000313" key="3">
    <source>
        <dbReference type="Proteomes" id="UP000250928"/>
    </source>
</evidence>
<dbReference type="SUPFAM" id="SSF52540">
    <property type="entry name" value="P-loop containing nucleoside triphosphate hydrolases"/>
    <property type="match status" value="1"/>
</dbReference>
<proteinExistence type="predicted"/>
<feature type="region of interest" description="Disordered" evidence="1">
    <location>
        <begin position="124"/>
        <end position="157"/>
    </location>
</feature>
<dbReference type="Proteomes" id="UP000250928">
    <property type="component" value="Unassembled WGS sequence"/>
</dbReference>
<comment type="caution">
    <text evidence="2">The sequence shown here is derived from an EMBL/GenBank/DDBJ whole genome shotgun (WGS) entry which is preliminary data.</text>
</comment>
<dbReference type="Gene3D" id="3.40.50.300">
    <property type="entry name" value="P-loop containing nucleotide triphosphate hydrolases"/>
    <property type="match status" value="1"/>
</dbReference>
<accession>A0A657PWE0</accession>
<name>A0A657PWE0_9GAMM</name>
<dbReference type="InterPro" id="IPR027417">
    <property type="entry name" value="P-loop_NTPase"/>
</dbReference>
<evidence type="ECO:0000256" key="1">
    <source>
        <dbReference type="SAM" id="MobiDB-lite"/>
    </source>
</evidence>
<dbReference type="AlphaFoldDB" id="A0A657PWE0"/>
<organism evidence="2 3">
    <name type="scientific">Candidatus Sedimenticola endophacoides</name>
    <dbReference type="NCBI Taxonomy" id="2548426"/>
    <lineage>
        <taxon>Bacteria</taxon>
        <taxon>Pseudomonadati</taxon>
        <taxon>Pseudomonadota</taxon>
        <taxon>Gammaproteobacteria</taxon>
        <taxon>Chromatiales</taxon>
        <taxon>Sedimenticolaceae</taxon>
        <taxon>Sedimenticola</taxon>
    </lineage>
</organism>
<sequence>MTGNRLAELFNRADTVLIPVMNSVIDLNALDAFIIEIRRLMKMGRREKRIGLIANRARTNTTAYKRIREIAESNDIPLVATLRDTQCYPLAMEAGMSVWDHQKSPSAKDRKQIRSLLDWIHEAVPKSGKRAAPEPEENRSGEESQWSGERLPPFAMG</sequence>
<evidence type="ECO:0008006" key="4">
    <source>
        <dbReference type="Google" id="ProtNLM"/>
    </source>
</evidence>
<evidence type="ECO:0000313" key="2">
    <source>
        <dbReference type="EMBL" id="PUD98055.1"/>
    </source>
</evidence>
<protein>
    <recommendedName>
        <fullName evidence="4">CobQ/CobB/MinD/ParA nucleotide binding domain-containing protein</fullName>
    </recommendedName>
</protein>